<dbReference type="Proteomes" id="UP000053989">
    <property type="component" value="Unassembled WGS sequence"/>
</dbReference>
<dbReference type="Pfam" id="PF20149">
    <property type="entry name" value="DUF6532"/>
    <property type="match status" value="1"/>
</dbReference>
<accession>A0A0C2YXK3</accession>
<name>A0A0C2YXK3_9AGAM</name>
<gene>
    <name evidence="3" type="ORF">SCLCIDRAFT_31198</name>
</gene>
<dbReference type="EMBL" id="KN822157">
    <property type="protein sequence ID" value="KIM54333.1"/>
    <property type="molecule type" value="Genomic_DNA"/>
</dbReference>
<organism evidence="3 4">
    <name type="scientific">Scleroderma citrinum Foug A</name>
    <dbReference type="NCBI Taxonomy" id="1036808"/>
    <lineage>
        <taxon>Eukaryota</taxon>
        <taxon>Fungi</taxon>
        <taxon>Dikarya</taxon>
        <taxon>Basidiomycota</taxon>
        <taxon>Agaricomycotina</taxon>
        <taxon>Agaricomycetes</taxon>
        <taxon>Agaricomycetidae</taxon>
        <taxon>Boletales</taxon>
        <taxon>Sclerodermatineae</taxon>
        <taxon>Sclerodermataceae</taxon>
        <taxon>Scleroderma</taxon>
    </lineage>
</organism>
<dbReference type="InParanoid" id="A0A0C2YXK3"/>
<sequence>MSEHQVDCTKPKPVSPHKNVRCKKASPYLVRQQVPPTEFEFSGMALRSLHADEADVKVAETTMTESFKDLYKEVPKDVLCEAVMAQYAECEVTCYRALSPTWELEKHKRWGRFHSCCLKHFKSQNNDCQQKLQLWQNLCANMGIDVGSEDDLVWHMLHSQTSALNNMQEQYKHIEEIGIARGVVLDSQRGDPPILMKDPGASDPEVSSSSDQETSDDSEVYHTSDPEISIWGDSSGHSEYPAFLPESEIEEVYVGTSGFVAHSQTADSQYVATETQATSLTESYAPQGPTGFSQWGHVTELTAAMPTSDPSISAPSTQVQRTLQALGRPQPYLLSRVREVFAFAPMRHEGDCGTAPGIGVIRTGEESMNPPPPSPSLESTPDIMASAKVIMYAEMIVKDIFPDRTLAKELAHNSLQEVLDSVSASERQRWENVKTASEKVITQLERLPTMLCKSFKHAAQKVIITAYSLVPTSEQTLSSTAIRKFSKNKVTSLLEDFNFMYIPDLPEVFGNRVLLDLALVVLIPDYLDVQLSDEVVDGIFVLSGAALFSALKEYETGKLKAVNFSKHLTGSIHVHIVEVIEDAVINDCIHFKNLRIMLQNVVRANCDAK</sequence>
<keyword evidence="4" id="KW-1185">Reference proteome</keyword>
<dbReference type="HOGENOM" id="CLU_448467_0_0_1"/>
<evidence type="ECO:0000313" key="4">
    <source>
        <dbReference type="Proteomes" id="UP000053989"/>
    </source>
</evidence>
<evidence type="ECO:0000259" key="2">
    <source>
        <dbReference type="Pfam" id="PF20149"/>
    </source>
</evidence>
<dbReference type="STRING" id="1036808.A0A0C2YXK3"/>
<protein>
    <recommendedName>
        <fullName evidence="2">DUF6532 domain-containing protein</fullName>
    </recommendedName>
</protein>
<evidence type="ECO:0000256" key="1">
    <source>
        <dbReference type="SAM" id="MobiDB-lite"/>
    </source>
</evidence>
<reference evidence="3 4" key="1">
    <citation type="submission" date="2014-04" db="EMBL/GenBank/DDBJ databases">
        <authorList>
            <consortium name="DOE Joint Genome Institute"/>
            <person name="Kuo A."/>
            <person name="Kohler A."/>
            <person name="Nagy L.G."/>
            <person name="Floudas D."/>
            <person name="Copeland A."/>
            <person name="Barry K.W."/>
            <person name="Cichocki N."/>
            <person name="Veneault-Fourrey C."/>
            <person name="LaButti K."/>
            <person name="Lindquist E.A."/>
            <person name="Lipzen A."/>
            <person name="Lundell T."/>
            <person name="Morin E."/>
            <person name="Murat C."/>
            <person name="Sun H."/>
            <person name="Tunlid A."/>
            <person name="Henrissat B."/>
            <person name="Grigoriev I.V."/>
            <person name="Hibbett D.S."/>
            <person name="Martin F."/>
            <person name="Nordberg H.P."/>
            <person name="Cantor M.N."/>
            <person name="Hua S.X."/>
        </authorList>
    </citation>
    <scope>NUCLEOTIDE SEQUENCE [LARGE SCALE GENOMIC DNA]</scope>
    <source>
        <strain evidence="3 4">Foug A</strain>
    </source>
</reference>
<evidence type="ECO:0000313" key="3">
    <source>
        <dbReference type="EMBL" id="KIM54333.1"/>
    </source>
</evidence>
<dbReference type="AlphaFoldDB" id="A0A0C2YXK3"/>
<dbReference type="InterPro" id="IPR045341">
    <property type="entry name" value="DUF6532"/>
</dbReference>
<proteinExistence type="predicted"/>
<reference evidence="4" key="2">
    <citation type="submission" date="2015-01" db="EMBL/GenBank/DDBJ databases">
        <title>Evolutionary Origins and Diversification of the Mycorrhizal Mutualists.</title>
        <authorList>
            <consortium name="DOE Joint Genome Institute"/>
            <consortium name="Mycorrhizal Genomics Consortium"/>
            <person name="Kohler A."/>
            <person name="Kuo A."/>
            <person name="Nagy L.G."/>
            <person name="Floudas D."/>
            <person name="Copeland A."/>
            <person name="Barry K.W."/>
            <person name="Cichocki N."/>
            <person name="Veneault-Fourrey C."/>
            <person name="LaButti K."/>
            <person name="Lindquist E.A."/>
            <person name="Lipzen A."/>
            <person name="Lundell T."/>
            <person name="Morin E."/>
            <person name="Murat C."/>
            <person name="Riley R."/>
            <person name="Ohm R."/>
            <person name="Sun H."/>
            <person name="Tunlid A."/>
            <person name="Henrissat B."/>
            <person name="Grigoriev I.V."/>
            <person name="Hibbett D.S."/>
            <person name="Martin F."/>
        </authorList>
    </citation>
    <scope>NUCLEOTIDE SEQUENCE [LARGE SCALE GENOMIC DNA]</scope>
    <source>
        <strain evidence="4">Foug A</strain>
    </source>
</reference>
<dbReference type="OrthoDB" id="2687208at2759"/>
<feature type="region of interest" description="Disordered" evidence="1">
    <location>
        <begin position="188"/>
        <end position="235"/>
    </location>
</feature>
<feature type="domain" description="DUF6532" evidence="2">
    <location>
        <begin position="387"/>
        <end position="582"/>
    </location>
</feature>